<feature type="transmembrane region" description="Helical" evidence="7">
    <location>
        <begin position="674"/>
        <end position="697"/>
    </location>
</feature>
<comment type="caution">
    <text evidence="9">The sequence shown here is derived from an EMBL/GenBank/DDBJ whole genome shotgun (WGS) entry which is preliminary data.</text>
</comment>
<feature type="domain" description="Ig-like" evidence="8">
    <location>
        <begin position="50"/>
        <end position="162"/>
    </location>
</feature>
<proteinExistence type="predicted"/>
<dbReference type="AlphaFoldDB" id="A0AAV1KLQ6"/>
<dbReference type="InterPro" id="IPR003599">
    <property type="entry name" value="Ig_sub"/>
</dbReference>
<gene>
    <name evidence="9" type="ORF">PARMNEM_LOCUS4639</name>
</gene>
<dbReference type="Gene3D" id="2.60.40.10">
    <property type="entry name" value="Immunoglobulins"/>
    <property type="match status" value="5"/>
</dbReference>
<feature type="domain" description="Ig-like" evidence="8">
    <location>
        <begin position="272"/>
        <end position="365"/>
    </location>
</feature>
<keyword evidence="2 7" id="KW-0812">Transmembrane</keyword>
<evidence type="ECO:0000256" key="1">
    <source>
        <dbReference type="ARBA" id="ARBA00004167"/>
    </source>
</evidence>
<dbReference type="Pfam" id="PF08205">
    <property type="entry name" value="C2-set_2"/>
    <property type="match status" value="1"/>
</dbReference>
<feature type="domain" description="Ig-like" evidence="8">
    <location>
        <begin position="370"/>
        <end position="460"/>
    </location>
</feature>
<dbReference type="SMART" id="SM00408">
    <property type="entry name" value="IGc2"/>
    <property type="match status" value="4"/>
</dbReference>
<evidence type="ECO:0000256" key="3">
    <source>
        <dbReference type="ARBA" id="ARBA00022737"/>
    </source>
</evidence>
<sequence length="833" mass="92782">MERLSNLDVCMPVQAKTGVVLMQFLIALVMLTTVQGLVDMEEFISDLDLPVPTVHVQGVVGKKASLPCDTQPLSSDDQVAMVLWFKESDGEPLYSYDVRGRALTQPKLWSSPSGFGSRAYFRAAAIPATLLLDNVFTTDAGVYRCRVDFKNSPTRNLRLNFTVITPPNRPVIIDAKTRDQTRLLEPYDEGDTLELICEVHGGDPRPRLTWYLENTVIDDSCEQQTDSVTVNTLTFPSIGRQHLNARLICQASNTNLAPPQTKLLILEINLRPLTVQILNKSRQLSADRSYEVECKTTGSRPEAQMTWWKGSRPLRRNSKTFSDINSTVSVLNFIPETEDHEKNLICRAENPRLSNAVIEDIWKLNVHYVPIVTLKMGSTLNPDHIKEGEDVYFECNIKANPKVTRLTWYKGTKEIQQISSSGIIISDQTLVLQGVNRSSSGDYSCLAYNSEGSATSNTVTLQVRYAPICKQSNEGDVYGALKHETIELPCRVDSSPTPTAYSWILSNSAGQTELETSLYSNYNYSSTLRYTPKSSIDYGTISCYAVNAAGRQEVPCIYKIVIADRPSPLQNCSIVNQSSNSLAVECFEGFDGGLPQTFYMEVLELPSLVVRTNISSNYTSSFEVLGIDSRLSYVVNLYASNAKGRSEVVTLYTIALRPPDKYTGTSNTISISPMLLALLTTAAFLCAAVCGVIAALYKRHVARHHKHPPSTNALYSEDSLDSFPRRDKDDVTYSASPKVDYSSQYELKVENGDFEETDPDIIPFHYDKKPMDEYIKSTFEDNDPTRIYNEQSLSCTNACLVNRGVTARSADIAAARLRPEIVTSSRRVKESCI</sequence>
<dbReference type="SMART" id="SM00409">
    <property type="entry name" value="IG"/>
    <property type="match status" value="4"/>
</dbReference>
<protein>
    <recommendedName>
        <fullName evidence="8">Ig-like domain-containing protein</fullName>
    </recommendedName>
</protein>
<evidence type="ECO:0000256" key="2">
    <source>
        <dbReference type="ARBA" id="ARBA00022692"/>
    </source>
</evidence>
<keyword evidence="4 7" id="KW-1133">Transmembrane helix</keyword>
<dbReference type="InterPro" id="IPR007110">
    <property type="entry name" value="Ig-like_dom"/>
</dbReference>
<keyword evidence="10" id="KW-1185">Reference proteome</keyword>
<reference evidence="9 10" key="1">
    <citation type="submission" date="2023-11" db="EMBL/GenBank/DDBJ databases">
        <authorList>
            <person name="Hedman E."/>
            <person name="Englund M."/>
            <person name="Stromberg M."/>
            <person name="Nyberg Akerstrom W."/>
            <person name="Nylinder S."/>
            <person name="Jareborg N."/>
            <person name="Kallberg Y."/>
            <person name="Kronander E."/>
        </authorList>
    </citation>
    <scope>NUCLEOTIDE SEQUENCE [LARGE SCALE GENOMIC DNA]</scope>
</reference>
<dbReference type="Pfam" id="PF07679">
    <property type="entry name" value="I-set"/>
    <property type="match status" value="1"/>
</dbReference>
<dbReference type="InterPro" id="IPR013162">
    <property type="entry name" value="CD80_C2-set"/>
</dbReference>
<evidence type="ECO:0000256" key="4">
    <source>
        <dbReference type="ARBA" id="ARBA00022989"/>
    </source>
</evidence>
<dbReference type="PANTHER" id="PTHR23278:SF28">
    <property type="entry name" value="SIDESTEP IV, ISOFORM C"/>
    <property type="match status" value="1"/>
</dbReference>
<dbReference type="Proteomes" id="UP001314205">
    <property type="component" value="Unassembled WGS sequence"/>
</dbReference>
<organism evidence="9 10">
    <name type="scientific">Parnassius mnemosyne</name>
    <name type="common">clouded apollo</name>
    <dbReference type="NCBI Taxonomy" id="213953"/>
    <lineage>
        <taxon>Eukaryota</taxon>
        <taxon>Metazoa</taxon>
        <taxon>Ecdysozoa</taxon>
        <taxon>Arthropoda</taxon>
        <taxon>Hexapoda</taxon>
        <taxon>Insecta</taxon>
        <taxon>Pterygota</taxon>
        <taxon>Neoptera</taxon>
        <taxon>Endopterygota</taxon>
        <taxon>Lepidoptera</taxon>
        <taxon>Glossata</taxon>
        <taxon>Ditrysia</taxon>
        <taxon>Papilionoidea</taxon>
        <taxon>Papilionidae</taxon>
        <taxon>Parnassiinae</taxon>
        <taxon>Parnassini</taxon>
        <taxon>Parnassius</taxon>
        <taxon>Driopa</taxon>
    </lineage>
</organism>
<dbReference type="InterPro" id="IPR036116">
    <property type="entry name" value="FN3_sf"/>
</dbReference>
<evidence type="ECO:0000256" key="7">
    <source>
        <dbReference type="SAM" id="Phobius"/>
    </source>
</evidence>
<dbReference type="InterPro" id="IPR036179">
    <property type="entry name" value="Ig-like_dom_sf"/>
</dbReference>
<evidence type="ECO:0000313" key="9">
    <source>
        <dbReference type="EMBL" id="CAK1583219.1"/>
    </source>
</evidence>
<evidence type="ECO:0000256" key="6">
    <source>
        <dbReference type="ARBA" id="ARBA00023157"/>
    </source>
</evidence>
<dbReference type="Pfam" id="PF07686">
    <property type="entry name" value="V-set"/>
    <property type="match status" value="1"/>
</dbReference>
<dbReference type="InterPro" id="IPR013783">
    <property type="entry name" value="Ig-like_fold"/>
</dbReference>
<feature type="transmembrane region" description="Helical" evidence="7">
    <location>
        <begin position="20"/>
        <end position="38"/>
    </location>
</feature>
<keyword evidence="3" id="KW-0677">Repeat</keyword>
<evidence type="ECO:0000313" key="10">
    <source>
        <dbReference type="Proteomes" id="UP001314205"/>
    </source>
</evidence>
<dbReference type="PANTHER" id="PTHR23278">
    <property type="entry name" value="SIDESTEP PROTEIN"/>
    <property type="match status" value="1"/>
</dbReference>
<dbReference type="PROSITE" id="PS50835">
    <property type="entry name" value="IG_LIKE"/>
    <property type="match status" value="5"/>
</dbReference>
<dbReference type="EMBL" id="CAVLGL010000057">
    <property type="protein sequence ID" value="CAK1583219.1"/>
    <property type="molecule type" value="Genomic_DNA"/>
</dbReference>
<dbReference type="InterPro" id="IPR013098">
    <property type="entry name" value="Ig_I-set"/>
</dbReference>
<dbReference type="CDD" id="cd00096">
    <property type="entry name" value="Ig"/>
    <property type="match status" value="2"/>
</dbReference>
<dbReference type="Pfam" id="PF13927">
    <property type="entry name" value="Ig_3"/>
    <property type="match status" value="1"/>
</dbReference>
<evidence type="ECO:0000256" key="5">
    <source>
        <dbReference type="ARBA" id="ARBA00023136"/>
    </source>
</evidence>
<dbReference type="GO" id="GO:0016020">
    <property type="term" value="C:membrane"/>
    <property type="evidence" value="ECO:0007669"/>
    <property type="project" value="UniProtKB-SubCell"/>
</dbReference>
<dbReference type="InterPro" id="IPR013106">
    <property type="entry name" value="Ig_V-set"/>
</dbReference>
<accession>A0AAV1KLQ6</accession>
<dbReference type="InterPro" id="IPR003598">
    <property type="entry name" value="Ig_sub2"/>
</dbReference>
<keyword evidence="6" id="KW-1015">Disulfide bond</keyword>
<feature type="domain" description="Ig-like" evidence="8">
    <location>
        <begin position="170"/>
        <end position="265"/>
    </location>
</feature>
<keyword evidence="5 7" id="KW-0472">Membrane</keyword>
<feature type="domain" description="Ig-like" evidence="8">
    <location>
        <begin position="484"/>
        <end position="555"/>
    </location>
</feature>
<evidence type="ECO:0000259" key="8">
    <source>
        <dbReference type="PROSITE" id="PS50835"/>
    </source>
</evidence>
<name>A0AAV1KLQ6_9NEOP</name>
<dbReference type="SUPFAM" id="SSF49265">
    <property type="entry name" value="Fibronectin type III"/>
    <property type="match status" value="1"/>
</dbReference>
<dbReference type="SUPFAM" id="SSF48726">
    <property type="entry name" value="Immunoglobulin"/>
    <property type="match status" value="5"/>
</dbReference>
<comment type="subcellular location">
    <subcellularLocation>
        <location evidence="1">Membrane</location>
        <topology evidence="1">Single-pass membrane protein</topology>
    </subcellularLocation>
</comment>